<evidence type="ECO:0000313" key="12">
    <source>
        <dbReference type="Proteomes" id="UP000069940"/>
    </source>
</evidence>
<keyword evidence="7" id="KW-0695">RNA-directed DNA polymerase</keyword>
<keyword evidence="2" id="KW-0808">Transferase</keyword>
<evidence type="ECO:0000256" key="7">
    <source>
        <dbReference type="ARBA" id="ARBA00022918"/>
    </source>
</evidence>
<evidence type="ECO:0000256" key="1">
    <source>
        <dbReference type="ARBA" id="ARBA00012493"/>
    </source>
</evidence>
<dbReference type="CDD" id="cd09274">
    <property type="entry name" value="RNase_HI_RT_Ty3"/>
    <property type="match status" value="1"/>
</dbReference>
<reference evidence="12" key="1">
    <citation type="journal article" date="2015" name="Proc. Natl. Acad. Sci. U.S.A.">
        <title>Genome sequence of the Asian Tiger mosquito, Aedes albopictus, reveals insights into its biology, genetics, and evolution.</title>
        <authorList>
            <person name="Chen X.G."/>
            <person name="Jiang X."/>
            <person name="Gu J."/>
            <person name="Xu M."/>
            <person name="Wu Y."/>
            <person name="Deng Y."/>
            <person name="Zhang C."/>
            <person name="Bonizzoni M."/>
            <person name="Dermauw W."/>
            <person name="Vontas J."/>
            <person name="Armbruster P."/>
            <person name="Huang X."/>
            <person name="Yang Y."/>
            <person name="Zhang H."/>
            <person name="He W."/>
            <person name="Peng H."/>
            <person name="Liu Y."/>
            <person name="Wu K."/>
            <person name="Chen J."/>
            <person name="Lirakis M."/>
            <person name="Topalis P."/>
            <person name="Van Leeuwen T."/>
            <person name="Hall A.B."/>
            <person name="Jiang X."/>
            <person name="Thorpe C."/>
            <person name="Mueller R.L."/>
            <person name="Sun C."/>
            <person name="Waterhouse R.M."/>
            <person name="Yan G."/>
            <person name="Tu Z.J."/>
            <person name="Fang X."/>
            <person name="James A.A."/>
        </authorList>
    </citation>
    <scope>NUCLEOTIDE SEQUENCE [LARGE SCALE GENOMIC DNA]</scope>
    <source>
        <strain evidence="12">Foshan</strain>
    </source>
</reference>
<dbReference type="Gene3D" id="3.10.20.370">
    <property type="match status" value="1"/>
</dbReference>
<dbReference type="PANTHER" id="PTHR37984:SF11">
    <property type="entry name" value="INTEGRASE CATALYTIC DOMAIN-CONTAINING PROTEIN"/>
    <property type="match status" value="1"/>
</dbReference>
<dbReference type="Gene3D" id="3.30.420.10">
    <property type="entry name" value="Ribonuclease H-like superfamily/Ribonuclease H"/>
    <property type="match status" value="1"/>
</dbReference>
<dbReference type="InterPro" id="IPR043502">
    <property type="entry name" value="DNA/RNA_pol_sf"/>
</dbReference>
<dbReference type="Pfam" id="PF00665">
    <property type="entry name" value="rve"/>
    <property type="match status" value="1"/>
</dbReference>
<dbReference type="Pfam" id="PF00078">
    <property type="entry name" value="RVT_1"/>
    <property type="match status" value="1"/>
</dbReference>
<dbReference type="RefSeq" id="XP_062713129.1">
    <property type="nucleotide sequence ID" value="XM_062857145.1"/>
</dbReference>
<dbReference type="EC" id="2.7.7.49" evidence="1"/>
<dbReference type="GeneID" id="134290109"/>
<evidence type="ECO:0000259" key="10">
    <source>
        <dbReference type="PROSITE" id="PS50994"/>
    </source>
</evidence>
<dbReference type="InterPro" id="IPR012337">
    <property type="entry name" value="RNaseH-like_sf"/>
</dbReference>
<feature type="domain" description="Integrase catalytic" evidence="10">
    <location>
        <begin position="686"/>
        <end position="841"/>
    </location>
</feature>
<reference evidence="11" key="2">
    <citation type="submission" date="2025-05" db="UniProtKB">
        <authorList>
            <consortium name="EnsemblMetazoa"/>
        </authorList>
    </citation>
    <scope>IDENTIFICATION</scope>
    <source>
        <strain evidence="11">Foshan</strain>
    </source>
</reference>
<evidence type="ECO:0000256" key="6">
    <source>
        <dbReference type="ARBA" id="ARBA00022801"/>
    </source>
</evidence>
<proteinExistence type="predicted"/>
<feature type="region of interest" description="Disordered" evidence="8">
    <location>
        <begin position="969"/>
        <end position="994"/>
    </location>
</feature>
<dbReference type="PANTHER" id="PTHR37984">
    <property type="entry name" value="PROTEIN CBG26694"/>
    <property type="match status" value="1"/>
</dbReference>
<feature type="domain" description="Reverse transcriptase" evidence="9">
    <location>
        <begin position="140"/>
        <end position="318"/>
    </location>
</feature>
<dbReference type="CDD" id="cd01647">
    <property type="entry name" value="RT_LTR"/>
    <property type="match status" value="1"/>
</dbReference>
<dbReference type="InterPro" id="IPR043128">
    <property type="entry name" value="Rev_trsase/Diguanyl_cyclase"/>
</dbReference>
<evidence type="ECO:0000313" key="11">
    <source>
        <dbReference type="EnsemblMetazoa" id="AALFPA23_011863.P16866"/>
    </source>
</evidence>
<dbReference type="PROSITE" id="PS50878">
    <property type="entry name" value="RT_POL"/>
    <property type="match status" value="1"/>
</dbReference>
<dbReference type="InterPro" id="IPR001584">
    <property type="entry name" value="Integrase_cat-core"/>
</dbReference>
<dbReference type="PROSITE" id="PS50994">
    <property type="entry name" value="INTEGRASE"/>
    <property type="match status" value="1"/>
</dbReference>
<evidence type="ECO:0000259" key="9">
    <source>
        <dbReference type="PROSITE" id="PS50878"/>
    </source>
</evidence>
<dbReference type="Gene3D" id="3.10.10.10">
    <property type="entry name" value="HIV Type 1 Reverse Transcriptase, subunit A, domain 1"/>
    <property type="match status" value="1"/>
</dbReference>
<keyword evidence="4" id="KW-0540">Nuclease</keyword>
<dbReference type="Gene3D" id="1.10.340.70">
    <property type="match status" value="1"/>
</dbReference>
<accession>A0ABM1YSU5</accession>
<dbReference type="Pfam" id="PF17921">
    <property type="entry name" value="Integrase_H2C2"/>
    <property type="match status" value="1"/>
</dbReference>
<evidence type="ECO:0000256" key="5">
    <source>
        <dbReference type="ARBA" id="ARBA00022759"/>
    </source>
</evidence>
<dbReference type="EnsemblMetazoa" id="AALFPA23_011863.R16866">
    <property type="protein sequence ID" value="AALFPA23_011863.P16866"/>
    <property type="gene ID" value="AALFPA23_011863"/>
</dbReference>
<keyword evidence="3" id="KW-0548">Nucleotidyltransferase</keyword>
<dbReference type="Pfam" id="PF17917">
    <property type="entry name" value="RT_RNaseH"/>
    <property type="match status" value="1"/>
</dbReference>
<protein>
    <recommendedName>
        <fullName evidence="1">RNA-directed DNA polymerase</fullName>
        <ecNumber evidence="1">2.7.7.49</ecNumber>
    </recommendedName>
</protein>
<dbReference type="InterPro" id="IPR041373">
    <property type="entry name" value="RT_RNaseH"/>
</dbReference>
<dbReference type="SUPFAM" id="SSF56672">
    <property type="entry name" value="DNA/RNA polymerases"/>
    <property type="match status" value="1"/>
</dbReference>
<dbReference type="InterPro" id="IPR050951">
    <property type="entry name" value="Retrovirus_Pol_polyprotein"/>
</dbReference>
<keyword evidence="5" id="KW-0255">Endonuclease</keyword>
<dbReference type="Proteomes" id="UP000069940">
    <property type="component" value="Unassembled WGS sequence"/>
</dbReference>
<dbReference type="SUPFAM" id="SSF53098">
    <property type="entry name" value="Ribonuclease H-like"/>
    <property type="match status" value="1"/>
</dbReference>
<dbReference type="InterPro" id="IPR036397">
    <property type="entry name" value="RNaseH_sf"/>
</dbReference>
<evidence type="ECO:0000256" key="3">
    <source>
        <dbReference type="ARBA" id="ARBA00022695"/>
    </source>
</evidence>
<sequence length="1018" mass="115453">MINIRNGSDRPLKAYASDKEILVSATFEAPLFISNDRPILLEKFYVVDDRRALLGKSTAIRYCVLMLGLEVPVLNPVYRGEMEEILSIRCEDTFPKFNIPPVKLIYDREKPPCRNIFMNIPQALKPIVEQRLLNLVSSGIIEPVSDQMSTDFCSSMLVVPKGKDDIRLVIDLRGPNRYIVRTPFSMPTVESIVAELNGANWFSTIDLQSAFFHIELDEESRHLTNFYTEFGMFRCVRLPFGLCNAPDIFQEVVQRKILGSCEGVINYLDDVLVFGRTKEEHDANLAKVLACLKEHNVKLNQDKCVFGAQVVKFVGFRLTPEGWQVEDDKIQAIKNFRMPQNCSEVKSFLGLVTFTDRFIKNRADKTVKLRALATADSFYWTDAEEEEFNYLRNSALKEIKTLGYYSMTDKTELYVDASPVGLGAVLIQWNDAGKPRVIACASKSLTVTERKYPQTQKEALAVVWGAERFSFYLLGRTFVIRTDSEANEFIFNSQHRLGKRAVSRAEAWALRLQPFDFSIERVAGDLNVADALSRLIGESQEAIPFEEEDSGNLLYALEAGKLEITWDDIEVSSENDDEIQNVREAVTSGCWPEYLRKFEAQRKNLYVLGCTVFKNDRVVLPEPLRQKAMLSAHGGHLGEVNMKRVMREFFWWPGMAKDVEKFVKSCETCIVLARKGPTQPLSSREMPENPWEVIQIDFLSVPGFGTGEFLVIVDTYSRYLSVVEMKQMDADHTNAALCDVFQRWGLPRVLQSDNGPPFQSSSFVSFWEGKGVKVRKAIPLSPQTNGTVERQNPGITKAMSAARLEGKNWRWALNQYVHNRNTLVPHTRLGATPFEMLVGWKFRGTFPSLWGHREQALDRIDIKERDAEAKLISKKHADAKRGAKLSDVDVGDVVLVLQQKKSKTDPTYSSEPFTVIAKDGSKLIVLSKGGVQYTRHIQDVKKAPTQYNKMDCLVPSDTLAIPESMHSGAQDGLLELPPSSSEPGSLHNQDNNSRVLRMRDTIKPPARFDNKYVYHIYQ</sequence>
<keyword evidence="6" id="KW-0378">Hydrolase</keyword>
<feature type="compositionally biased region" description="Low complexity" evidence="8">
    <location>
        <begin position="972"/>
        <end position="986"/>
    </location>
</feature>
<keyword evidence="12" id="KW-1185">Reference proteome</keyword>
<dbReference type="InterPro" id="IPR000477">
    <property type="entry name" value="RT_dom"/>
</dbReference>
<name>A0ABM1YSU5_AEDAL</name>
<dbReference type="Gene3D" id="3.30.70.270">
    <property type="match status" value="2"/>
</dbReference>
<dbReference type="InterPro" id="IPR041588">
    <property type="entry name" value="Integrase_H2C2"/>
</dbReference>
<organism evidence="11 12">
    <name type="scientific">Aedes albopictus</name>
    <name type="common">Asian tiger mosquito</name>
    <name type="synonym">Stegomyia albopicta</name>
    <dbReference type="NCBI Taxonomy" id="7160"/>
    <lineage>
        <taxon>Eukaryota</taxon>
        <taxon>Metazoa</taxon>
        <taxon>Ecdysozoa</taxon>
        <taxon>Arthropoda</taxon>
        <taxon>Hexapoda</taxon>
        <taxon>Insecta</taxon>
        <taxon>Pterygota</taxon>
        <taxon>Neoptera</taxon>
        <taxon>Endopterygota</taxon>
        <taxon>Diptera</taxon>
        <taxon>Nematocera</taxon>
        <taxon>Culicoidea</taxon>
        <taxon>Culicidae</taxon>
        <taxon>Culicinae</taxon>
        <taxon>Aedini</taxon>
        <taxon>Aedes</taxon>
        <taxon>Stegomyia</taxon>
    </lineage>
</organism>
<evidence type="ECO:0000256" key="2">
    <source>
        <dbReference type="ARBA" id="ARBA00022679"/>
    </source>
</evidence>
<evidence type="ECO:0000256" key="8">
    <source>
        <dbReference type="SAM" id="MobiDB-lite"/>
    </source>
</evidence>
<evidence type="ECO:0000256" key="4">
    <source>
        <dbReference type="ARBA" id="ARBA00022722"/>
    </source>
</evidence>